<dbReference type="RefSeq" id="WP_275472936.1">
    <property type="nucleotide sequence ID" value="NZ_CP162940.1"/>
</dbReference>
<reference evidence="2 3" key="1">
    <citation type="journal article" date="2024" name="Int. J. Mol. Sci.">
        <title>Exploration of Alicyclobacillus spp. Genome in Search of Antibiotic Resistance.</title>
        <authorList>
            <person name="Bucka-Kolendo J."/>
            <person name="Kiousi D.E."/>
            <person name="Dekowska A."/>
            <person name="Mikolajczuk-Szczyrba A."/>
            <person name="Karadedos D.M."/>
            <person name="Michael P."/>
            <person name="Galanis A."/>
            <person name="Sokolowska B."/>
        </authorList>
    </citation>
    <scope>NUCLEOTIDE SEQUENCE [LARGE SCALE GENOMIC DNA]</scope>
    <source>
        <strain evidence="2 3">KKP 3000</strain>
    </source>
</reference>
<dbReference type="Proteomes" id="UP001579974">
    <property type="component" value="Unassembled WGS sequence"/>
</dbReference>
<dbReference type="EMBL" id="JBDXSU010000011">
    <property type="protein sequence ID" value="MFB5191417.1"/>
    <property type="molecule type" value="Genomic_DNA"/>
</dbReference>
<comment type="similarity">
    <text evidence="1">Belongs to the MYG1 family.</text>
</comment>
<evidence type="ECO:0000313" key="2">
    <source>
        <dbReference type="EMBL" id="MFB5191417.1"/>
    </source>
</evidence>
<dbReference type="InterPro" id="IPR003226">
    <property type="entry name" value="MYG1_exonuclease"/>
</dbReference>
<evidence type="ECO:0000313" key="3">
    <source>
        <dbReference type="Proteomes" id="UP001579974"/>
    </source>
</evidence>
<dbReference type="PANTHER" id="PTHR11215">
    <property type="entry name" value="METAL DEPENDENT HYDROLASE - RELATED"/>
    <property type="match status" value="1"/>
</dbReference>
<sequence>MVIGTHHGKFHADEVFAVAILKQFYPDAKVVRSRDDDILSNCDIVVDVGRGKYDHHSTDKVYRENGIPYASAGLIWRDFGHECVDRLGASADANRVVQTVDERLIQAIDAIDNGVDLDRDPRIKGISELIAGFNPPWNSDADENEAFEQAVQFASHILNNTLRSELGRMAAIEIVKAAYDRRDNKEILELDAFCPWSETLFEIDHDASVLYVIFPDKHGQYRIQVVPKALGSFEARKPLPEAWAGREGHELGEIIGVTDAVFCHPARFIAGARSRETILKMAELALRSDV</sequence>
<dbReference type="PANTHER" id="PTHR11215:SF1">
    <property type="entry name" value="MYG1 EXONUCLEASE"/>
    <property type="match status" value="1"/>
</dbReference>
<accession>A0ABV5AIB4</accession>
<protein>
    <submittedName>
        <fullName evidence="2">MYG1 family protein</fullName>
    </submittedName>
</protein>
<organism evidence="2 3">
    <name type="scientific">Alicyclobacillus fastidiosus</name>
    <dbReference type="NCBI Taxonomy" id="392011"/>
    <lineage>
        <taxon>Bacteria</taxon>
        <taxon>Bacillati</taxon>
        <taxon>Bacillota</taxon>
        <taxon>Bacilli</taxon>
        <taxon>Bacillales</taxon>
        <taxon>Alicyclobacillaceae</taxon>
        <taxon>Alicyclobacillus</taxon>
    </lineage>
</organism>
<evidence type="ECO:0000256" key="1">
    <source>
        <dbReference type="ARBA" id="ARBA00010105"/>
    </source>
</evidence>
<comment type="caution">
    <text evidence="2">The sequence shown here is derived from an EMBL/GenBank/DDBJ whole genome shotgun (WGS) entry which is preliminary data.</text>
</comment>
<keyword evidence="3" id="KW-1185">Reference proteome</keyword>
<gene>
    <name evidence="2" type="ORF">KKP3000_000190</name>
</gene>
<name>A0ABV5AIB4_9BACL</name>
<dbReference type="Pfam" id="PF03690">
    <property type="entry name" value="MYG1_exonuc"/>
    <property type="match status" value="1"/>
</dbReference>
<proteinExistence type="inferred from homology"/>